<dbReference type="PANTHER" id="PTHR10877">
    <property type="entry name" value="POLYCYSTIN FAMILY MEMBER"/>
    <property type="match status" value="1"/>
</dbReference>
<evidence type="ECO:0000256" key="8">
    <source>
        <dbReference type="SAM" id="MobiDB-lite"/>
    </source>
</evidence>
<sequence length="783" mass="89810">MDSLEQKLTDFWNGIRRRFSSKRIKALREMEKYQDDHIRALLLAAIDVRSNSGLFKDLIIHLVFIVVFVLVIMLQLNPNSVYKINNAIKNEVMYDEIPGLEFPKSYMDIDNQGDFEAFLINKLAPTLQEYSFDNPSAMNRILGDTIRVRQARVKPNTCPSGFDLTCYSNSYNGENKDRQPFGPNGIYTYSSNSGGSFIFGSNQYIWDRSGYYVDIPMVNITLDLQSLIDNGFFNQTQTRAVMISFTTLNLAFQTRATSTTLLTEWTASGEVNPYYSMRTFRIQMYLKPIDTFRGICEIVFVLLLIYYIFNFINEAYIHAQLNRLKLFFSHIKHLVELVNFVLFITSIALYIAFLSDKDRDSGKIDDIRDTYPTFLENLGQTALVMYQISTINILLLAFKTFRFLIVHKRLYVIWITLSQAKVQLITFTIMFIIVLFGFLFSGWTTFGTNMSGFDGFVNSLGTLLQFIIGNPPNYEEMAATNRALGPIYYLLFTIFVFFILVNVFVAIISNSFNQISETIEKKKGMKDYMLTKTQRYLFSITHFYQIHDITDIVNQIIALGPNDNFLLTPDLNITQLKDKFENCQINIGIMTEELKNYYVDLLMKIYVTKDITYNQIITRRENHRQLKLKRTVSSVNNSNNKTSGGGRNRSGTLIGGEIKMNKLVGRKTLITPVPDKAKKLKHQIRDEMRSEIKQLDRKFNLILNFMANQHNIQIPQDILDNIQQINNNIPAINGANTSTSTSNNNNNNSTSIPTATITASNNQQLQDSDDDSSGNTIMNISSP</sequence>
<comment type="caution">
    <text evidence="12">The sequence shown here is derived from an EMBL/GenBank/DDBJ whole genome shotgun (WGS) entry which is preliminary data.</text>
</comment>
<feature type="domain" description="Polycystin" evidence="11">
    <location>
        <begin position="123"/>
        <end position="282"/>
    </location>
</feature>
<dbReference type="FunFam" id="1.10.287.70:FF:000086">
    <property type="entry name" value="Polycystic kidney disease 2"/>
    <property type="match status" value="1"/>
</dbReference>
<feature type="transmembrane region" description="Helical" evidence="9">
    <location>
        <begin position="58"/>
        <end position="76"/>
    </location>
</feature>
<protein>
    <submittedName>
        <fullName evidence="12">Putative Ca2+ channel</fullName>
    </submittedName>
</protein>
<keyword evidence="4 9" id="KW-1133">Transmembrane helix</keyword>
<gene>
    <name evidence="12" type="ORF">DLAC_05408</name>
</gene>
<dbReference type="Gene3D" id="1.10.287.70">
    <property type="match status" value="1"/>
</dbReference>
<dbReference type="InParanoid" id="A0A151ZFT0"/>
<feature type="disulfide bond" evidence="7">
    <location>
        <begin position="158"/>
        <end position="166"/>
    </location>
</feature>
<dbReference type="OrthoDB" id="444119at2759"/>
<dbReference type="Proteomes" id="UP000076078">
    <property type="component" value="Unassembled WGS sequence"/>
</dbReference>
<feature type="region of interest" description="Disordered" evidence="8">
    <location>
        <begin position="760"/>
        <end position="783"/>
    </location>
</feature>
<dbReference type="InterPro" id="IPR046791">
    <property type="entry name" value="Polycystin_dom"/>
</dbReference>
<accession>A0A151ZFT0</accession>
<evidence type="ECO:0000256" key="3">
    <source>
        <dbReference type="ARBA" id="ARBA00022692"/>
    </source>
</evidence>
<keyword evidence="6" id="KW-0325">Glycoprotein</keyword>
<feature type="transmembrane region" description="Helical" evidence="9">
    <location>
        <begin position="333"/>
        <end position="353"/>
    </location>
</feature>
<keyword evidence="13" id="KW-1185">Reference proteome</keyword>
<name>A0A151ZFT0_TIELA</name>
<dbReference type="GO" id="GO:0016020">
    <property type="term" value="C:membrane"/>
    <property type="evidence" value="ECO:0007669"/>
    <property type="project" value="UniProtKB-SubCell"/>
</dbReference>
<evidence type="ECO:0000256" key="2">
    <source>
        <dbReference type="ARBA" id="ARBA00007200"/>
    </source>
</evidence>
<comment type="similarity">
    <text evidence="2">Belongs to the polycystin family.</text>
</comment>
<dbReference type="OMA" id="IVMSTWD"/>
<evidence type="ECO:0000259" key="11">
    <source>
        <dbReference type="Pfam" id="PF20519"/>
    </source>
</evidence>
<evidence type="ECO:0000256" key="9">
    <source>
        <dbReference type="SAM" id="Phobius"/>
    </source>
</evidence>
<comment type="subcellular location">
    <subcellularLocation>
        <location evidence="1">Membrane</location>
        <topology evidence="1">Multi-pass membrane protein</topology>
    </subcellularLocation>
</comment>
<dbReference type="PRINTS" id="PR01433">
    <property type="entry name" value="POLYCYSTIN2"/>
</dbReference>
<dbReference type="GO" id="GO:0005509">
    <property type="term" value="F:calcium ion binding"/>
    <property type="evidence" value="ECO:0007669"/>
    <property type="project" value="InterPro"/>
</dbReference>
<reference evidence="12 13" key="1">
    <citation type="submission" date="2015-12" db="EMBL/GenBank/DDBJ databases">
        <title>Dictyostelia acquired genes for synthesis and detection of signals that induce cell-type specialization by lateral gene transfer from prokaryotes.</title>
        <authorList>
            <person name="Gloeckner G."/>
            <person name="Schaap P."/>
        </authorList>
    </citation>
    <scope>NUCLEOTIDE SEQUENCE [LARGE SCALE GENOMIC DNA]</scope>
    <source>
        <strain evidence="12 13">TK</strain>
    </source>
</reference>
<dbReference type="Pfam" id="PF08016">
    <property type="entry name" value="PKD_channel"/>
    <property type="match status" value="1"/>
</dbReference>
<dbReference type="STRING" id="361077.A0A151ZFT0"/>
<keyword evidence="5 9" id="KW-0472">Membrane</keyword>
<dbReference type="InterPro" id="IPR003915">
    <property type="entry name" value="PKD_2"/>
</dbReference>
<evidence type="ECO:0000256" key="1">
    <source>
        <dbReference type="ARBA" id="ARBA00004141"/>
    </source>
</evidence>
<dbReference type="AlphaFoldDB" id="A0A151ZFT0"/>
<feature type="transmembrane region" description="Helical" evidence="9">
    <location>
        <begin position="292"/>
        <end position="312"/>
    </location>
</feature>
<keyword evidence="3 9" id="KW-0812">Transmembrane</keyword>
<evidence type="ECO:0000256" key="7">
    <source>
        <dbReference type="PIRSR" id="PIRSR603915-2"/>
    </source>
</evidence>
<evidence type="ECO:0000259" key="10">
    <source>
        <dbReference type="Pfam" id="PF08016"/>
    </source>
</evidence>
<evidence type="ECO:0000313" key="13">
    <source>
        <dbReference type="Proteomes" id="UP000076078"/>
    </source>
</evidence>
<feature type="transmembrane region" description="Helical" evidence="9">
    <location>
        <begin position="383"/>
        <end position="401"/>
    </location>
</feature>
<dbReference type="Pfam" id="PF20519">
    <property type="entry name" value="Polycystin_dom"/>
    <property type="match status" value="1"/>
</dbReference>
<organism evidence="12 13">
    <name type="scientific">Tieghemostelium lacteum</name>
    <name type="common">Slime mold</name>
    <name type="synonym">Dictyostelium lacteum</name>
    <dbReference type="NCBI Taxonomy" id="361077"/>
    <lineage>
        <taxon>Eukaryota</taxon>
        <taxon>Amoebozoa</taxon>
        <taxon>Evosea</taxon>
        <taxon>Eumycetozoa</taxon>
        <taxon>Dictyostelia</taxon>
        <taxon>Dictyosteliales</taxon>
        <taxon>Raperosteliaceae</taxon>
        <taxon>Tieghemostelium</taxon>
    </lineage>
</organism>
<dbReference type="InterPro" id="IPR051223">
    <property type="entry name" value="Polycystin"/>
</dbReference>
<evidence type="ECO:0000256" key="4">
    <source>
        <dbReference type="ARBA" id="ARBA00022989"/>
    </source>
</evidence>
<feature type="domain" description="Polycystin cation channel PKD1/PKD2" evidence="10">
    <location>
        <begin position="289"/>
        <end position="514"/>
    </location>
</feature>
<dbReference type="PANTHER" id="PTHR10877:SF183">
    <property type="entry name" value="AT14535P-RELATED"/>
    <property type="match status" value="1"/>
</dbReference>
<evidence type="ECO:0000256" key="5">
    <source>
        <dbReference type="ARBA" id="ARBA00023136"/>
    </source>
</evidence>
<dbReference type="InterPro" id="IPR013122">
    <property type="entry name" value="PKD1_2_channel"/>
</dbReference>
<proteinExistence type="inferred from homology"/>
<evidence type="ECO:0000256" key="6">
    <source>
        <dbReference type="ARBA" id="ARBA00023180"/>
    </source>
</evidence>
<evidence type="ECO:0000313" key="12">
    <source>
        <dbReference type="EMBL" id="KYQ92823.1"/>
    </source>
</evidence>
<feature type="transmembrane region" description="Helical" evidence="9">
    <location>
        <begin position="422"/>
        <end position="443"/>
    </location>
</feature>
<dbReference type="EMBL" id="LODT01000028">
    <property type="protein sequence ID" value="KYQ92823.1"/>
    <property type="molecule type" value="Genomic_DNA"/>
</dbReference>
<feature type="transmembrane region" description="Helical" evidence="9">
    <location>
        <begin position="487"/>
        <end position="508"/>
    </location>
</feature>